<dbReference type="AlphaFoldDB" id="S7NCC0"/>
<proteinExistence type="predicted"/>
<organism evidence="2 3">
    <name type="scientific">Myotis brandtii</name>
    <name type="common">Brandt's bat</name>
    <dbReference type="NCBI Taxonomy" id="109478"/>
    <lineage>
        <taxon>Eukaryota</taxon>
        <taxon>Metazoa</taxon>
        <taxon>Chordata</taxon>
        <taxon>Craniata</taxon>
        <taxon>Vertebrata</taxon>
        <taxon>Euteleostomi</taxon>
        <taxon>Mammalia</taxon>
        <taxon>Eutheria</taxon>
        <taxon>Laurasiatheria</taxon>
        <taxon>Chiroptera</taxon>
        <taxon>Yangochiroptera</taxon>
        <taxon>Vespertilionidae</taxon>
        <taxon>Myotis</taxon>
    </lineage>
</organism>
<evidence type="ECO:0000313" key="2">
    <source>
        <dbReference type="EMBL" id="EPQ14065.1"/>
    </source>
</evidence>
<evidence type="ECO:0000256" key="1">
    <source>
        <dbReference type="SAM" id="MobiDB-lite"/>
    </source>
</evidence>
<feature type="region of interest" description="Disordered" evidence="1">
    <location>
        <begin position="98"/>
        <end position="120"/>
    </location>
</feature>
<dbReference type="Proteomes" id="UP000052978">
    <property type="component" value="Unassembled WGS sequence"/>
</dbReference>
<name>S7NCC0_MYOBR</name>
<keyword evidence="3" id="KW-1185">Reference proteome</keyword>
<sequence length="200" mass="21810">MHLTELRGQLPELGWQQGHCYLTPMARPEAPGGKQMPEQPPAAGEQGLGFGQVLSPSVSPGWSRGLHHAPRRAQGCHTECASYLGAGSDELLAVVTPTQQPPPSGNPTELERRRCGSHSKTCSGHRMRGVRWDKEALEWEEVQARRVERVRLLSVHLLLPADGLQLTSVTHAIPQADETLGEALVYVTAALAHGSCLQWR</sequence>
<protein>
    <submittedName>
        <fullName evidence="2">Uncharacterized protein</fullName>
    </submittedName>
</protein>
<dbReference type="EMBL" id="KE163836">
    <property type="protein sequence ID" value="EPQ14065.1"/>
    <property type="molecule type" value="Genomic_DNA"/>
</dbReference>
<reference evidence="2 3" key="1">
    <citation type="journal article" date="2013" name="Nat. Commun.">
        <title>Genome analysis reveals insights into physiology and longevity of the Brandt's bat Myotis brandtii.</title>
        <authorList>
            <person name="Seim I."/>
            <person name="Fang X."/>
            <person name="Xiong Z."/>
            <person name="Lobanov A.V."/>
            <person name="Huang Z."/>
            <person name="Ma S."/>
            <person name="Feng Y."/>
            <person name="Turanov A.A."/>
            <person name="Zhu Y."/>
            <person name="Lenz T.L."/>
            <person name="Gerashchenko M.V."/>
            <person name="Fan D."/>
            <person name="Hee Yim S."/>
            <person name="Yao X."/>
            <person name="Jordan D."/>
            <person name="Xiong Y."/>
            <person name="Ma Y."/>
            <person name="Lyapunov A.N."/>
            <person name="Chen G."/>
            <person name="Kulakova O.I."/>
            <person name="Sun Y."/>
            <person name="Lee S.G."/>
            <person name="Bronson R.T."/>
            <person name="Moskalev A.A."/>
            <person name="Sunyaev S.R."/>
            <person name="Zhang G."/>
            <person name="Krogh A."/>
            <person name="Wang J."/>
            <person name="Gladyshev V.N."/>
        </authorList>
    </citation>
    <scope>NUCLEOTIDE SEQUENCE [LARGE SCALE GENOMIC DNA]</scope>
</reference>
<evidence type="ECO:0000313" key="3">
    <source>
        <dbReference type="Proteomes" id="UP000052978"/>
    </source>
</evidence>
<accession>S7NCC0</accession>
<gene>
    <name evidence="2" type="ORF">D623_10015089</name>
</gene>